<evidence type="ECO:0000313" key="3">
    <source>
        <dbReference type="EnsemblProtists" id="EKX31859"/>
    </source>
</evidence>
<dbReference type="Proteomes" id="UP000011087">
    <property type="component" value="Unassembled WGS sequence"/>
</dbReference>
<proteinExistence type="predicted"/>
<dbReference type="HOGENOM" id="CLU_1036041_0_0_1"/>
<dbReference type="GeneID" id="17288585"/>
<feature type="region of interest" description="Disordered" evidence="1">
    <location>
        <begin position="35"/>
        <end position="95"/>
    </location>
</feature>
<reference evidence="3" key="3">
    <citation type="submission" date="2016-03" db="UniProtKB">
        <authorList>
            <consortium name="EnsemblProtists"/>
        </authorList>
    </citation>
    <scope>IDENTIFICATION</scope>
</reference>
<dbReference type="EMBL" id="JH993230">
    <property type="protein sequence ID" value="EKX31859.1"/>
    <property type="molecule type" value="Genomic_DNA"/>
</dbReference>
<feature type="region of interest" description="Disordered" evidence="1">
    <location>
        <begin position="182"/>
        <end position="269"/>
    </location>
</feature>
<feature type="compositionally biased region" description="Basic and acidic residues" evidence="1">
    <location>
        <begin position="37"/>
        <end position="55"/>
    </location>
</feature>
<accession>L1I7K2</accession>
<feature type="compositionally biased region" description="Basic and acidic residues" evidence="1">
    <location>
        <begin position="216"/>
        <end position="236"/>
    </location>
</feature>
<keyword evidence="4" id="KW-1185">Reference proteome</keyword>
<reference evidence="4" key="2">
    <citation type="submission" date="2012-11" db="EMBL/GenBank/DDBJ databases">
        <authorList>
            <person name="Kuo A."/>
            <person name="Curtis B.A."/>
            <person name="Tanifuji G."/>
            <person name="Burki F."/>
            <person name="Gruber A."/>
            <person name="Irimia M."/>
            <person name="Maruyama S."/>
            <person name="Arias M.C."/>
            <person name="Ball S.G."/>
            <person name="Gile G.H."/>
            <person name="Hirakawa Y."/>
            <person name="Hopkins J.F."/>
            <person name="Rensing S.A."/>
            <person name="Schmutz J."/>
            <person name="Symeonidi A."/>
            <person name="Elias M."/>
            <person name="Eveleigh R.J."/>
            <person name="Herman E.K."/>
            <person name="Klute M.J."/>
            <person name="Nakayama T."/>
            <person name="Obornik M."/>
            <person name="Reyes-Prieto A."/>
            <person name="Armbrust E.V."/>
            <person name="Aves S.J."/>
            <person name="Beiko R.G."/>
            <person name="Coutinho P."/>
            <person name="Dacks J.B."/>
            <person name="Durnford D.G."/>
            <person name="Fast N.M."/>
            <person name="Green B.R."/>
            <person name="Grisdale C."/>
            <person name="Hempe F."/>
            <person name="Henrissat B."/>
            <person name="Hoppner M.P."/>
            <person name="Ishida K.-I."/>
            <person name="Kim E."/>
            <person name="Koreny L."/>
            <person name="Kroth P.G."/>
            <person name="Liu Y."/>
            <person name="Malik S.-B."/>
            <person name="Maier U.G."/>
            <person name="McRose D."/>
            <person name="Mock T."/>
            <person name="Neilson J.A."/>
            <person name="Onodera N.T."/>
            <person name="Poole A.M."/>
            <person name="Pritham E.J."/>
            <person name="Richards T.A."/>
            <person name="Rocap G."/>
            <person name="Roy S.W."/>
            <person name="Sarai C."/>
            <person name="Schaack S."/>
            <person name="Shirato S."/>
            <person name="Slamovits C.H."/>
            <person name="Spencer D.F."/>
            <person name="Suzuki S."/>
            <person name="Worden A.Z."/>
            <person name="Zauner S."/>
            <person name="Barry K."/>
            <person name="Bell C."/>
            <person name="Bharti A.K."/>
            <person name="Crow J.A."/>
            <person name="Grimwood J."/>
            <person name="Kramer R."/>
            <person name="Lindquist E."/>
            <person name="Lucas S."/>
            <person name="Salamov A."/>
            <person name="McFadden G.I."/>
            <person name="Lane C.E."/>
            <person name="Keeling P.J."/>
            <person name="Gray M.W."/>
            <person name="Grigoriev I.V."/>
            <person name="Archibald J.M."/>
        </authorList>
    </citation>
    <scope>NUCLEOTIDE SEQUENCE</scope>
    <source>
        <strain evidence="4">CCMP2712</strain>
    </source>
</reference>
<reference evidence="2 4" key="1">
    <citation type="journal article" date="2012" name="Nature">
        <title>Algal genomes reveal evolutionary mosaicism and the fate of nucleomorphs.</title>
        <authorList>
            <consortium name="DOE Joint Genome Institute"/>
            <person name="Curtis B.A."/>
            <person name="Tanifuji G."/>
            <person name="Burki F."/>
            <person name="Gruber A."/>
            <person name="Irimia M."/>
            <person name="Maruyama S."/>
            <person name="Arias M.C."/>
            <person name="Ball S.G."/>
            <person name="Gile G.H."/>
            <person name="Hirakawa Y."/>
            <person name="Hopkins J.F."/>
            <person name="Kuo A."/>
            <person name="Rensing S.A."/>
            <person name="Schmutz J."/>
            <person name="Symeonidi A."/>
            <person name="Elias M."/>
            <person name="Eveleigh R.J."/>
            <person name="Herman E.K."/>
            <person name="Klute M.J."/>
            <person name="Nakayama T."/>
            <person name="Obornik M."/>
            <person name="Reyes-Prieto A."/>
            <person name="Armbrust E.V."/>
            <person name="Aves S.J."/>
            <person name="Beiko R.G."/>
            <person name="Coutinho P."/>
            <person name="Dacks J.B."/>
            <person name="Durnford D.G."/>
            <person name="Fast N.M."/>
            <person name="Green B.R."/>
            <person name="Grisdale C.J."/>
            <person name="Hempel F."/>
            <person name="Henrissat B."/>
            <person name="Hoppner M.P."/>
            <person name="Ishida K."/>
            <person name="Kim E."/>
            <person name="Koreny L."/>
            <person name="Kroth P.G."/>
            <person name="Liu Y."/>
            <person name="Malik S.B."/>
            <person name="Maier U.G."/>
            <person name="McRose D."/>
            <person name="Mock T."/>
            <person name="Neilson J.A."/>
            <person name="Onodera N.T."/>
            <person name="Poole A.M."/>
            <person name="Pritham E.J."/>
            <person name="Richards T.A."/>
            <person name="Rocap G."/>
            <person name="Roy S.W."/>
            <person name="Sarai C."/>
            <person name="Schaack S."/>
            <person name="Shirato S."/>
            <person name="Slamovits C.H."/>
            <person name="Spencer D.F."/>
            <person name="Suzuki S."/>
            <person name="Worden A.Z."/>
            <person name="Zauner S."/>
            <person name="Barry K."/>
            <person name="Bell C."/>
            <person name="Bharti A.K."/>
            <person name="Crow J.A."/>
            <person name="Grimwood J."/>
            <person name="Kramer R."/>
            <person name="Lindquist E."/>
            <person name="Lucas S."/>
            <person name="Salamov A."/>
            <person name="McFadden G.I."/>
            <person name="Lane C.E."/>
            <person name="Keeling P.J."/>
            <person name="Gray M.W."/>
            <person name="Grigoriev I.V."/>
            <person name="Archibald J.M."/>
        </authorList>
    </citation>
    <scope>NUCLEOTIDE SEQUENCE</scope>
    <source>
        <strain evidence="2 4">CCMP2712</strain>
    </source>
</reference>
<sequence>MESPRSPRESRVLSADQLSRMSRINSADNIIKLSRKNSVDNMERVDRNKSAERAPRLNRIHSAGDISLSTSGKESLTMPGMLDSPGSVTTNKSEPAHRFAKLRMNGSWKHMSKSSIKDPRRILLEADSWLSSIRIASGQPHRKEAGDVGWEKLAQQQLANIEELIPKTLSSLIPDSVQTALSKEGRSRGTPLSAARPSASEPVLAKDLAKGGQEAVETRERRKPKRLDDIYDDKVTCHGSGGDELLTDSRSAPSLHKNNINRCGTSREG</sequence>
<organism evidence="2">
    <name type="scientific">Guillardia theta (strain CCMP2712)</name>
    <name type="common">Cryptophyte</name>
    <dbReference type="NCBI Taxonomy" id="905079"/>
    <lineage>
        <taxon>Eukaryota</taxon>
        <taxon>Cryptophyceae</taxon>
        <taxon>Pyrenomonadales</taxon>
        <taxon>Geminigeraceae</taxon>
        <taxon>Guillardia</taxon>
    </lineage>
</organism>
<evidence type="ECO:0000256" key="1">
    <source>
        <dbReference type="SAM" id="MobiDB-lite"/>
    </source>
</evidence>
<feature type="compositionally biased region" description="Polar residues" evidence="1">
    <location>
        <begin position="248"/>
        <end position="269"/>
    </location>
</feature>
<name>L1I7K2_GUITC</name>
<dbReference type="KEGG" id="gtt:GUITHDRAFT_149024"/>
<dbReference type="RefSeq" id="XP_005818839.1">
    <property type="nucleotide sequence ID" value="XM_005818782.1"/>
</dbReference>
<protein>
    <submittedName>
        <fullName evidence="2 3">Uncharacterized protein</fullName>
    </submittedName>
</protein>
<evidence type="ECO:0000313" key="2">
    <source>
        <dbReference type="EMBL" id="EKX31859.1"/>
    </source>
</evidence>
<gene>
    <name evidence="2" type="ORF">GUITHDRAFT_149024</name>
</gene>
<evidence type="ECO:0000313" key="4">
    <source>
        <dbReference type="Proteomes" id="UP000011087"/>
    </source>
</evidence>
<dbReference type="PaxDb" id="55529-EKX31859"/>
<dbReference type="AlphaFoldDB" id="L1I7K2"/>
<dbReference type="EnsemblProtists" id="EKX31859">
    <property type="protein sequence ID" value="EKX31859"/>
    <property type="gene ID" value="GUITHDRAFT_149024"/>
</dbReference>